<name>A0ABW3UM60_9BACL</name>
<proteinExistence type="predicted"/>
<comment type="caution">
    <text evidence="1">The sequence shown here is derived from an EMBL/GenBank/DDBJ whole genome shotgun (WGS) entry which is preliminary data.</text>
</comment>
<evidence type="ECO:0000313" key="1">
    <source>
        <dbReference type="EMBL" id="MFD1222078.1"/>
    </source>
</evidence>
<evidence type="ECO:0000313" key="2">
    <source>
        <dbReference type="Proteomes" id="UP001597180"/>
    </source>
</evidence>
<sequence>MNLNELFSDKPWKLFNHYQLGQYSKDQATNFFASHGFHIHSTSIDLGYVDFVVSYGENGMKCPIKVRSIRMANTKYCYILKDQIDVALDNYYLFFIVYDTKPECFLIPVRDLEIETDVIRQFNFTKPEYGIYVARKNLPLLEPYRAESVLKFLK</sequence>
<dbReference type="Proteomes" id="UP001597180">
    <property type="component" value="Unassembled WGS sequence"/>
</dbReference>
<accession>A0ABW3UM60</accession>
<reference evidence="2" key="1">
    <citation type="journal article" date="2019" name="Int. J. Syst. Evol. Microbiol.">
        <title>The Global Catalogue of Microorganisms (GCM) 10K type strain sequencing project: providing services to taxonomists for standard genome sequencing and annotation.</title>
        <authorList>
            <consortium name="The Broad Institute Genomics Platform"/>
            <consortium name="The Broad Institute Genome Sequencing Center for Infectious Disease"/>
            <person name="Wu L."/>
            <person name="Ma J."/>
        </authorList>
    </citation>
    <scope>NUCLEOTIDE SEQUENCE [LARGE SCALE GENOMIC DNA]</scope>
    <source>
        <strain evidence="2">CCUG 53270</strain>
    </source>
</reference>
<dbReference type="RefSeq" id="WP_345592384.1">
    <property type="nucleotide sequence ID" value="NZ_BAABJG010000031.1"/>
</dbReference>
<keyword evidence="2" id="KW-1185">Reference proteome</keyword>
<dbReference type="EMBL" id="JBHTLU010000021">
    <property type="protein sequence ID" value="MFD1222078.1"/>
    <property type="molecule type" value="Genomic_DNA"/>
</dbReference>
<evidence type="ECO:0008006" key="3">
    <source>
        <dbReference type="Google" id="ProtNLM"/>
    </source>
</evidence>
<protein>
    <recommendedName>
        <fullName evidence="3">DUF4365 domain-containing protein</fullName>
    </recommendedName>
</protein>
<gene>
    <name evidence="1" type="ORF">ACFQ4B_18310</name>
</gene>
<organism evidence="1 2">
    <name type="scientific">Paenibacillus vulneris</name>
    <dbReference type="NCBI Taxonomy" id="1133364"/>
    <lineage>
        <taxon>Bacteria</taxon>
        <taxon>Bacillati</taxon>
        <taxon>Bacillota</taxon>
        <taxon>Bacilli</taxon>
        <taxon>Bacillales</taxon>
        <taxon>Paenibacillaceae</taxon>
        <taxon>Paenibacillus</taxon>
    </lineage>
</organism>